<evidence type="ECO:0000313" key="9">
    <source>
        <dbReference type="EMBL" id="SED18813.1"/>
    </source>
</evidence>
<keyword evidence="3" id="KW-1003">Cell membrane</keyword>
<evidence type="ECO:0000256" key="4">
    <source>
        <dbReference type="ARBA" id="ARBA00022692"/>
    </source>
</evidence>
<feature type="transmembrane region" description="Helical" evidence="7">
    <location>
        <begin position="46"/>
        <end position="68"/>
    </location>
</feature>
<dbReference type="InterPro" id="IPR050366">
    <property type="entry name" value="BP-dependent_transpt_permease"/>
</dbReference>
<proteinExistence type="inferred from homology"/>
<accession>A0A1H4YLN4</accession>
<keyword evidence="2 7" id="KW-0813">Transport</keyword>
<dbReference type="EMBL" id="FNSV01000005">
    <property type="protein sequence ID" value="SED18813.1"/>
    <property type="molecule type" value="Genomic_DNA"/>
</dbReference>
<comment type="similarity">
    <text evidence="7">Belongs to the binding-protein-dependent transport system permease family.</text>
</comment>
<dbReference type="OrthoDB" id="9812701at2"/>
<reference evidence="10" key="1">
    <citation type="submission" date="2016-10" db="EMBL/GenBank/DDBJ databases">
        <authorList>
            <person name="Varghese N."/>
            <person name="Submissions S."/>
        </authorList>
    </citation>
    <scope>NUCLEOTIDE SEQUENCE [LARGE SCALE GENOMIC DNA]</scope>
    <source>
        <strain evidence="10">DSM 44498</strain>
    </source>
</reference>
<dbReference type="RefSeq" id="WP_072947125.1">
    <property type="nucleotide sequence ID" value="NZ_FNSV01000005.1"/>
</dbReference>
<feature type="transmembrane region" description="Helical" evidence="7">
    <location>
        <begin position="275"/>
        <end position="293"/>
    </location>
</feature>
<dbReference type="AlphaFoldDB" id="A0A1H4YLN4"/>
<protein>
    <submittedName>
        <fullName evidence="9">Peptide/nickel transport system permease protein</fullName>
    </submittedName>
</protein>
<dbReference type="PANTHER" id="PTHR43386:SF1">
    <property type="entry name" value="D,D-DIPEPTIDE TRANSPORT SYSTEM PERMEASE PROTEIN DDPC-RELATED"/>
    <property type="match status" value="1"/>
</dbReference>
<dbReference type="InterPro" id="IPR000515">
    <property type="entry name" value="MetI-like"/>
</dbReference>
<evidence type="ECO:0000256" key="1">
    <source>
        <dbReference type="ARBA" id="ARBA00004651"/>
    </source>
</evidence>
<feature type="transmembrane region" description="Helical" evidence="7">
    <location>
        <begin position="226"/>
        <end position="255"/>
    </location>
</feature>
<evidence type="ECO:0000259" key="8">
    <source>
        <dbReference type="PROSITE" id="PS50928"/>
    </source>
</evidence>
<gene>
    <name evidence="9" type="ORF">SAMN04490239_7193</name>
</gene>
<dbReference type="GO" id="GO:0005886">
    <property type="term" value="C:plasma membrane"/>
    <property type="evidence" value="ECO:0007669"/>
    <property type="project" value="UniProtKB-SubCell"/>
</dbReference>
<keyword evidence="4 7" id="KW-0812">Transmembrane</keyword>
<dbReference type="Gene3D" id="1.10.3720.10">
    <property type="entry name" value="MetI-like"/>
    <property type="match status" value="1"/>
</dbReference>
<feature type="transmembrane region" description="Helical" evidence="7">
    <location>
        <begin position="143"/>
        <end position="164"/>
    </location>
</feature>
<name>A0A1H4YLN4_9NOCA</name>
<evidence type="ECO:0000256" key="6">
    <source>
        <dbReference type="ARBA" id="ARBA00023136"/>
    </source>
</evidence>
<dbReference type="SUPFAM" id="SSF161098">
    <property type="entry name" value="MetI-like"/>
    <property type="match status" value="1"/>
</dbReference>
<feature type="domain" description="ABC transmembrane type-1" evidence="8">
    <location>
        <begin position="108"/>
        <end position="297"/>
    </location>
</feature>
<evidence type="ECO:0000256" key="2">
    <source>
        <dbReference type="ARBA" id="ARBA00022448"/>
    </source>
</evidence>
<keyword evidence="6 7" id="KW-0472">Membrane</keyword>
<evidence type="ECO:0000256" key="7">
    <source>
        <dbReference type="RuleBase" id="RU363032"/>
    </source>
</evidence>
<sequence>MSDILTRELIEEAEGFGPPPVEAPPAIAPRPHGRGRRVVAWWRRNLVLVASAAVLLVAVGFAVAPSVFASGDPLVGVPAQKLQAPSAAHWFGTDNIGRDVYTRVVHGAGLSLTATLLAVGIALVVGSLIGLLSGALGGALDAVLMRVVDVLLSIPALLLSLALVTALGFGTVNVAIAVGVSLIANFARVMRSEVLRVRRSLYVEAAFASGVRWHTVLRRHVLRNSYAPVVALAAVEFGMAVLAVSSLSFLGFGAVPPTPEWGSLISEGRNYLATAWWMTTLPGLVIVAVVLSAHRLGHALEQREVR</sequence>
<comment type="subcellular location">
    <subcellularLocation>
        <location evidence="1 7">Cell membrane</location>
        <topology evidence="1 7">Multi-pass membrane protein</topology>
    </subcellularLocation>
</comment>
<evidence type="ECO:0000256" key="3">
    <source>
        <dbReference type="ARBA" id="ARBA00022475"/>
    </source>
</evidence>
<dbReference type="CDD" id="cd06261">
    <property type="entry name" value="TM_PBP2"/>
    <property type="match status" value="1"/>
</dbReference>
<feature type="transmembrane region" description="Helical" evidence="7">
    <location>
        <begin position="170"/>
        <end position="190"/>
    </location>
</feature>
<dbReference type="PROSITE" id="PS50928">
    <property type="entry name" value="ABC_TM1"/>
    <property type="match status" value="1"/>
</dbReference>
<dbReference type="InterPro" id="IPR035906">
    <property type="entry name" value="MetI-like_sf"/>
</dbReference>
<organism evidence="9 10">
    <name type="scientific">Rhodococcus koreensis</name>
    <dbReference type="NCBI Taxonomy" id="99653"/>
    <lineage>
        <taxon>Bacteria</taxon>
        <taxon>Bacillati</taxon>
        <taxon>Actinomycetota</taxon>
        <taxon>Actinomycetes</taxon>
        <taxon>Mycobacteriales</taxon>
        <taxon>Nocardiaceae</taxon>
        <taxon>Rhodococcus</taxon>
    </lineage>
</organism>
<evidence type="ECO:0000313" key="10">
    <source>
        <dbReference type="Proteomes" id="UP000183561"/>
    </source>
</evidence>
<feature type="transmembrane region" description="Helical" evidence="7">
    <location>
        <begin position="108"/>
        <end position="131"/>
    </location>
</feature>
<evidence type="ECO:0000256" key="5">
    <source>
        <dbReference type="ARBA" id="ARBA00022989"/>
    </source>
</evidence>
<keyword evidence="10" id="KW-1185">Reference proteome</keyword>
<keyword evidence="5 7" id="KW-1133">Transmembrane helix</keyword>
<dbReference type="GO" id="GO:0055085">
    <property type="term" value="P:transmembrane transport"/>
    <property type="evidence" value="ECO:0007669"/>
    <property type="project" value="InterPro"/>
</dbReference>
<dbReference type="Pfam" id="PF00528">
    <property type="entry name" value="BPD_transp_1"/>
    <property type="match status" value="1"/>
</dbReference>
<dbReference type="Proteomes" id="UP000183561">
    <property type="component" value="Unassembled WGS sequence"/>
</dbReference>
<dbReference type="PANTHER" id="PTHR43386">
    <property type="entry name" value="OLIGOPEPTIDE TRANSPORT SYSTEM PERMEASE PROTEIN APPC"/>
    <property type="match status" value="1"/>
</dbReference>